<keyword evidence="2" id="KW-1185">Reference proteome</keyword>
<dbReference type="EMBL" id="SNYV01000014">
    <property type="protein sequence ID" value="TDQ77240.1"/>
    <property type="molecule type" value="Genomic_DNA"/>
</dbReference>
<name>A0A4R6WHG8_9SPHI</name>
<accession>A0A4R6WHG8</accession>
<gene>
    <name evidence="1" type="ORF">CLV99_2641</name>
</gene>
<proteinExistence type="predicted"/>
<comment type="caution">
    <text evidence="1">The sequence shown here is derived from an EMBL/GenBank/DDBJ whole genome shotgun (WGS) entry which is preliminary data.</text>
</comment>
<organism evidence="1 2">
    <name type="scientific">Sphingobacterium yanglingense</name>
    <dbReference type="NCBI Taxonomy" id="1437280"/>
    <lineage>
        <taxon>Bacteria</taxon>
        <taxon>Pseudomonadati</taxon>
        <taxon>Bacteroidota</taxon>
        <taxon>Sphingobacteriia</taxon>
        <taxon>Sphingobacteriales</taxon>
        <taxon>Sphingobacteriaceae</taxon>
        <taxon>Sphingobacterium</taxon>
    </lineage>
</organism>
<evidence type="ECO:0000313" key="2">
    <source>
        <dbReference type="Proteomes" id="UP000295292"/>
    </source>
</evidence>
<dbReference type="Proteomes" id="UP000295292">
    <property type="component" value="Unassembled WGS sequence"/>
</dbReference>
<sequence length="35" mass="3761">MLFSPSKYSRLPNGANHIPNNTTVELSVVITFGVG</sequence>
<evidence type="ECO:0000313" key="1">
    <source>
        <dbReference type="EMBL" id="TDQ77240.1"/>
    </source>
</evidence>
<reference evidence="1 2" key="1">
    <citation type="submission" date="2019-03" db="EMBL/GenBank/DDBJ databases">
        <title>Genomic Encyclopedia of Archaeal and Bacterial Type Strains, Phase II (KMG-II): from individual species to whole genera.</title>
        <authorList>
            <person name="Goeker M."/>
        </authorList>
    </citation>
    <scope>NUCLEOTIDE SEQUENCE [LARGE SCALE GENOMIC DNA]</scope>
    <source>
        <strain evidence="1 2">DSM 28353</strain>
    </source>
</reference>
<dbReference type="AlphaFoldDB" id="A0A4R6WHG8"/>
<protein>
    <submittedName>
        <fullName evidence="1">Uncharacterized protein</fullName>
    </submittedName>
</protein>